<dbReference type="PANTHER" id="PTHR43300:SF12">
    <property type="entry name" value="CHLORAMPHENICOL ACETYLTRANSFERASE"/>
    <property type="match status" value="1"/>
</dbReference>
<sequence length="181" mass="19703">MAFLTEDELKNVGFKSYGSNVLISDKASIYSPETISIGSHVRIDDFCLLSGDITLGNYIHISAYSALYGKLGIEMEDFTGLSPRCTIFSASDDFGGEYMISPMVPDEFTNVNGGKVTIKRFSQVGAGTVILPNVTLDEGTAIGAMSLVKTNTEEWSIFGGCPALFIKQRKKNILNLYESIK</sequence>
<dbReference type="InterPro" id="IPR011004">
    <property type="entry name" value="Trimer_LpxA-like_sf"/>
</dbReference>
<accession>A0A941F5R5</accession>
<comment type="similarity">
    <text evidence="1">Belongs to the transferase hexapeptide repeat family.</text>
</comment>
<evidence type="ECO:0000256" key="2">
    <source>
        <dbReference type="ARBA" id="ARBA00022679"/>
    </source>
</evidence>
<dbReference type="Proteomes" id="UP000679220">
    <property type="component" value="Unassembled WGS sequence"/>
</dbReference>
<keyword evidence="2" id="KW-0808">Transferase</keyword>
<dbReference type="GO" id="GO:0016746">
    <property type="term" value="F:acyltransferase activity"/>
    <property type="evidence" value="ECO:0007669"/>
    <property type="project" value="UniProtKB-KW"/>
</dbReference>
<dbReference type="InterPro" id="IPR050179">
    <property type="entry name" value="Trans_hexapeptide_repeat"/>
</dbReference>
<protein>
    <submittedName>
        <fullName evidence="4">Acyltransferase</fullName>
    </submittedName>
</protein>
<evidence type="ECO:0000313" key="4">
    <source>
        <dbReference type="EMBL" id="MBR8535745.1"/>
    </source>
</evidence>
<evidence type="ECO:0000256" key="3">
    <source>
        <dbReference type="ARBA" id="ARBA00023315"/>
    </source>
</evidence>
<comment type="caution">
    <text evidence="4">The sequence shown here is derived from an EMBL/GenBank/DDBJ whole genome shotgun (WGS) entry which is preliminary data.</text>
</comment>
<dbReference type="EMBL" id="JAGTAR010000012">
    <property type="protein sequence ID" value="MBR8535745.1"/>
    <property type="molecule type" value="Genomic_DNA"/>
</dbReference>
<reference evidence="4" key="2">
    <citation type="submission" date="2021-04" db="EMBL/GenBank/DDBJ databases">
        <authorList>
            <person name="Zhang T."/>
            <person name="Zhang Y."/>
            <person name="Lu D."/>
            <person name="Zuo D."/>
            <person name="Du Z."/>
        </authorList>
    </citation>
    <scope>NUCLEOTIDE SEQUENCE</scope>
    <source>
        <strain evidence="4">JR1</strain>
    </source>
</reference>
<gene>
    <name evidence="4" type="ORF">KDU71_09275</name>
</gene>
<name>A0A941F5R5_9BACT</name>
<dbReference type="AlphaFoldDB" id="A0A941F5R5"/>
<keyword evidence="3 4" id="KW-0012">Acyltransferase</keyword>
<organism evidence="4 5">
    <name type="scientific">Carboxylicivirga sediminis</name>
    <dbReference type="NCBI Taxonomy" id="2006564"/>
    <lineage>
        <taxon>Bacteria</taxon>
        <taxon>Pseudomonadati</taxon>
        <taxon>Bacteroidota</taxon>
        <taxon>Bacteroidia</taxon>
        <taxon>Marinilabiliales</taxon>
        <taxon>Marinilabiliaceae</taxon>
        <taxon>Carboxylicivirga</taxon>
    </lineage>
</organism>
<evidence type="ECO:0000313" key="5">
    <source>
        <dbReference type="Proteomes" id="UP000679220"/>
    </source>
</evidence>
<reference evidence="4" key="1">
    <citation type="journal article" date="2018" name="Int. J. Syst. Evol. Microbiol.">
        <title>Carboxylicivirga sediminis sp. nov., isolated from coastal sediment.</title>
        <authorList>
            <person name="Wang F.Q."/>
            <person name="Ren L.H."/>
            <person name="Zou R.J."/>
            <person name="Sun Y.Z."/>
            <person name="Liu X.J."/>
            <person name="Jiang F."/>
            <person name="Liu L.J."/>
        </authorList>
    </citation>
    <scope>NUCLEOTIDE SEQUENCE</scope>
    <source>
        <strain evidence="4">JR1</strain>
    </source>
</reference>
<dbReference type="SUPFAM" id="SSF51161">
    <property type="entry name" value="Trimeric LpxA-like enzymes"/>
    <property type="match status" value="1"/>
</dbReference>
<dbReference type="RefSeq" id="WP_212189988.1">
    <property type="nucleotide sequence ID" value="NZ_JAGTAR010000012.1"/>
</dbReference>
<evidence type="ECO:0000256" key="1">
    <source>
        <dbReference type="ARBA" id="ARBA00007274"/>
    </source>
</evidence>
<keyword evidence="5" id="KW-1185">Reference proteome</keyword>
<dbReference type="PANTHER" id="PTHR43300">
    <property type="entry name" value="ACETYLTRANSFERASE"/>
    <property type="match status" value="1"/>
</dbReference>
<proteinExistence type="inferred from homology"/>
<dbReference type="Gene3D" id="2.160.10.10">
    <property type="entry name" value="Hexapeptide repeat proteins"/>
    <property type="match status" value="1"/>
</dbReference>